<evidence type="ECO:0000313" key="1">
    <source>
        <dbReference type="EMBL" id="MED6224656.1"/>
    </source>
</evidence>
<dbReference type="InterPro" id="IPR036047">
    <property type="entry name" value="F-box-like_dom_sf"/>
</dbReference>
<dbReference type="SUPFAM" id="SSF81383">
    <property type="entry name" value="F-box domain"/>
    <property type="match status" value="1"/>
</dbReference>
<evidence type="ECO:0008006" key="3">
    <source>
        <dbReference type="Google" id="ProtNLM"/>
    </source>
</evidence>
<dbReference type="InterPro" id="IPR050796">
    <property type="entry name" value="SCF_F-box_component"/>
</dbReference>
<dbReference type="EMBL" id="JASCZI010273328">
    <property type="protein sequence ID" value="MED6224656.1"/>
    <property type="molecule type" value="Genomic_DNA"/>
</dbReference>
<name>A0ABU6ZRS5_9FABA</name>
<keyword evidence="2" id="KW-1185">Reference proteome</keyword>
<dbReference type="PANTHER" id="PTHR31672">
    <property type="entry name" value="BNACNNG10540D PROTEIN"/>
    <property type="match status" value="1"/>
</dbReference>
<dbReference type="Proteomes" id="UP001341840">
    <property type="component" value="Unassembled WGS sequence"/>
</dbReference>
<feature type="non-terminal residue" evidence="1">
    <location>
        <position position="245"/>
    </location>
</feature>
<sequence length="245" mass="28133">MANTTNGNLIPNLPDDIITSIFIKSDSRTFGRCRTLASFWKCTLSDEETVKQHLDTVFGPCVLLELNHPMMLYPLGNILIWRLKTSDHVCLRFPYPWEWFAVIGSYKGYIFARYLDRRSSKIIVSNLITNNVRYISDPGSSNTSNNRSVTGLAIYSVVPIEGSRHFLIILLHRHSNFEVPYKMQIYESRINAWYYAGQPQNPNNFILQQSTAVGNRVYWINLGGEYPHNPLSVLSYCITDASWIV</sequence>
<reference evidence="1 2" key="1">
    <citation type="journal article" date="2023" name="Plants (Basel)">
        <title>Bridging the Gap: Combining Genomics and Transcriptomics Approaches to Understand Stylosanthes scabra, an Orphan Legume from the Brazilian Caatinga.</title>
        <authorList>
            <person name="Ferreira-Neto J.R.C."/>
            <person name="da Silva M.D."/>
            <person name="Binneck E."/>
            <person name="de Melo N.F."/>
            <person name="da Silva R.H."/>
            <person name="de Melo A.L.T.M."/>
            <person name="Pandolfi V."/>
            <person name="Bustamante F.O."/>
            <person name="Brasileiro-Vidal A.C."/>
            <person name="Benko-Iseppon A.M."/>
        </authorList>
    </citation>
    <scope>NUCLEOTIDE SEQUENCE [LARGE SCALE GENOMIC DNA]</scope>
    <source>
        <tissue evidence="1">Leaves</tissue>
    </source>
</reference>
<accession>A0ABU6ZRS5</accession>
<proteinExistence type="predicted"/>
<protein>
    <recommendedName>
        <fullName evidence="3">F-box domain-containing protein</fullName>
    </recommendedName>
</protein>
<evidence type="ECO:0000313" key="2">
    <source>
        <dbReference type="Proteomes" id="UP001341840"/>
    </source>
</evidence>
<comment type="caution">
    <text evidence="1">The sequence shown here is derived from an EMBL/GenBank/DDBJ whole genome shotgun (WGS) entry which is preliminary data.</text>
</comment>
<organism evidence="1 2">
    <name type="scientific">Stylosanthes scabra</name>
    <dbReference type="NCBI Taxonomy" id="79078"/>
    <lineage>
        <taxon>Eukaryota</taxon>
        <taxon>Viridiplantae</taxon>
        <taxon>Streptophyta</taxon>
        <taxon>Embryophyta</taxon>
        <taxon>Tracheophyta</taxon>
        <taxon>Spermatophyta</taxon>
        <taxon>Magnoliopsida</taxon>
        <taxon>eudicotyledons</taxon>
        <taxon>Gunneridae</taxon>
        <taxon>Pentapetalae</taxon>
        <taxon>rosids</taxon>
        <taxon>fabids</taxon>
        <taxon>Fabales</taxon>
        <taxon>Fabaceae</taxon>
        <taxon>Papilionoideae</taxon>
        <taxon>50 kb inversion clade</taxon>
        <taxon>dalbergioids sensu lato</taxon>
        <taxon>Dalbergieae</taxon>
        <taxon>Pterocarpus clade</taxon>
        <taxon>Stylosanthes</taxon>
    </lineage>
</organism>
<gene>
    <name evidence="1" type="ORF">PIB30_086213</name>
</gene>